<dbReference type="PaxDb" id="9986-ENSOCUP00000019049"/>
<dbReference type="PANTHER" id="PTHR31866">
    <property type="entry name" value="GENE 4779-RELATED"/>
    <property type="match status" value="1"/>
</dbReference>
<dbReference type="AlphaFoldDB" id="G1TPW1"/>
<dbReference type="EMBL" id="AAGW02057503">
    <property type="status" value="NOT_ANNOTATED_CDS"/>
    <property type="molecule type" value="Genomic_DNA"/>
</dbReference>
<feature type="compositionally biased region" description="Polar residues" evidence="1">
    <location>
        <begin position="462"/>
        <end position="476"/>
    </location>
</feature>
<dbReference type="OMA" id="HSSFHCK"/>
<accession>G1TPW1</accession>
<organism evidence="2 3">
    <name type="scientific">Oryctolagus cuniculus</name>
    <name type="common">Rabbit</name>
    <dbReference type="NCBI Taxonomy" id="9986"/>
    <lineage>
        <taxon>Eukaryota</taxon>
        <taxon>Metazoa</taxon>
        <taxon>Chordata</taxon>
        <taxon>Craniata</taxon>
        <taxon>Vertebrata</taxon>
        <taxon>Euteleostomi</taxon>
        <taxon>Mammalia</taxon>
        <taxon>Eutheria</taxon>
        <taxon>Euarchontoglires</taxon>
        <taxon>Glires</taxon>
        <taxon>Lagomorpha</taxon>
        <taxon>Leporidae</taxon>
        <taxon>Oryctolagus</taxon>
    </lineage>
</organism>
<evidence type="ECO:0000313" key="2">
    <source>
        <dbReference type="Ensembl" id="ENSOCUP00000019049.2"/>
    </source>
</evidence>
<feature type="region of interest" description="Disordered" evidence="1">
    <location>
        <begin position="176"/>
        <end position="273"/>
    </location>
</feature>
<dbReference type="RefSeq" id="XP_008271008.1">
    <property type="nucleotide sequence ID" value="XM_008272786.2"/>
</dbReference>
<dbReference type="PANTHER" id="PTHR31866:SF1">
    <property type="entry name" value="GENE 4779-RELATED"/>
    <property type="match status" value="1"/>
</dbReference>
<dbReference type="OrthoDB" id="9629060at2759"/>
<dbReference type="Pfam" id="PF15483">
    <property type="entry name" value="DUF4641"/>
    <property type="match status" value="1"/>
</dbReference>
<feature type="compositionally biased region" description="Gly residues" evidence="1">
    <location>
        <begin position="44"/>
        <end position="54"/>
    </location>
</feature>
<dbReference type="InParanoid" id="G1TPW1"/>
<feature type="compositionally biased region" description="Basic and acidic residues" evidence="1">
    <location>
        <begin position="238"/>
        <end position="252"/>
    </location>
</feature>
<feature type="region of interest" description="Disordered" evidence="1">
    <location>
        <begin position="396"/>
        <end position="510"/>
    </location>
</feature>
<reference evidence="2" key="2">
    <citation type="submission" date="2025-08" db="UniProtKB">
        <authorList>
            <consortium name="Ensembl"/>
        </authorList>
    </citation>
    <scope>IDENTIFICATION</scope>
    <source>
        <strain evidence="2">Thorbecke</strain>
    </source>
</reference>
<dbReference type="GeneTree" id="ENSGT00390000015252"/>
<dbReference type="Ensembl" id="ENSOCUT00000026136.3">
    <property type="protein sequence ID" value="ENSOCUP00000019049.2"/>
    <property type="gene ID" value="ENSOCUG00000028210.3"/>
</dbReference>
<evidence type="ECO:0000313" key="3">
    <source>
        <dbReference type="Proteomes" id="UP000001811"/>
    </source>
</evidence>
<proteinExistence type="predicted"/>
<dbReference type="KEGG" id="ocu:103351868"/>
<gene>
    <name evidence="2" type="primary">LOC103351868</name>
</gene>
<dbReference type="Bgee" id="ENSOCUG00000028210">
    <property type="expression patterns" value="Expressed in testis"/>
</dbReference>
<dbReference type="STRING" id="9986.ENSOCUP00000019049"/>
<reference evidence="2 3" key="1">
    <citation type="journal article" date="2011" name="Nature">
        <title>A high-resolution map of human evolutionary constraint using 29 mammals.</title>
        <authorList>
            <person name="Lindblad-Toh K."/>
            <person name="Garber M."/>
            <person name="Zuk O."/>
            <person name="Lin M.F."/>
            <person name="Parker B.J."/>
            <person name="Washietl S."/>
            <person name="Kheradpour P."/>
            <person name="Ernst J."/>
            <person name="Jordan G."/>
            <person name="Mauceli E."/>
            <person name="Ward L.D."/>
            <person name="Lowe C.B."/>
            <person name="Holloway A.K."/>
            <person name="Clamp M."/>
            <person name="Gnerre S."/>
            <person name="Alfoldi J."/>
            <person name="Beal K."/>
            <person name="Chang J."/>
            <person name="Clawson H."/>
            <person name="Cuff J."/>
            <person name="Di Palma F."/>
            <person name="Fitzgerald S."/>
            <person name="Flicek P."/>
            <person name="Guttman M."/>
            <person name="Hubisz M.J."/>
            <person name="Jaffe D.B."/>
            <person name="Jungreis I."/>
            <person name="Kent W.J."/>
            <person name="Kostka D."/>
            <person name="Lara M."/>
            <person name="Martins A.L."/>
            <person name="Massingham T."/>
            <person name="Moltke I."/>
            <person name="Raney B.J."/>
            <person name="Rasmussen M.D."/>
            <person name="Robinson J."/>
            <person name="Stark A."/>
            <person name="Vilella A.J."/>
            <person name="Wen J."/>
            <person name="Xie X."/>
            <person name="Zody M.C."/>
            <person name="Baldwin J."/>
            <person name="Bloom T."/>
            <person name="Chin C.W."/>
            <person name="Heiman D."/>
            <person name="Nicol R."/>
            <person name="Nusbaum C."/>
            <person name="Young S."/>
            <person name="Wilkinson J."/>
            <person name="Worley K.C."/>
            <person name="Kovar C.L."/>
            <person name="Muzny D.M."/>
            <person name="Gibbs R.A."/>
            <person name="Cree A."/>
            <person name="Dihn H.H."/>
            <person name="Fowler G."/>
            <person name="Jhangiani S."/>
            <person name="Joshi V."/>
            <person name="Lee S."/>
            <person name="Lewis L.R."/>
            <person name="Nazareth L.V."/>
            <person name="Okwuonu G."/>
            <person name="Santibanez J."/>
            <person name="Warren W.C."/>
            <person name="Mardis E.R."/>
            <person name="Weinstock G.M."/>
            <person name="Wilson R.K."/>
            <person name="Delehaunty K."/>
            <person name="Dooling D."/>
            <person name="Fronik C."/>
            <person name="Fulton L."/>
            <person name="Fulton B."/>
            <person name="Graves T."/>
            <person name="Minx P."/>
            <person name="Sodergren E."/>
            <person name="Birney E."/>
            <person name="Margulies E.H."/>
            <person name="Herrero J."/>
            <person name="Green E.D."/>
            <person name="Haussler D."/>
            <person name="Siepel A."/>
            <person name="Goldman N."/>
            <person name="Pollard K.S."/>
            <person name="Pedersen J.S."/>
            <person name="Lander E.S."/>
            <person name="Kellis M."/>
        </authorList>
    </citation>
    <scope>NUCLEOTIDE SEQUENCE [LARGE SCALE GENOMIC DNA]</scope>
    <source>
        <strain evidence="2 3">Thorbecke inbred</strain>
    </source>
</reference>
<dbReference type="HOGENOM" id="CLU_037026_1_0_1"/>
<feature type="region of interest" description="Disordered" evidence="1">
    <location>
        <begin position="292"/>
        <end position="341"/>
    </location>
</feature>
<protein>
    <submittedName>
        <fullName evidence="2">Uncharacterized protein</fullName>
    </submittedName>
</protein>
<dbReference type="GeneID" id="103351868"/>
<dbReference type="eggNOG" id="KOG3544">
    <property type="taxonomic scope" value="Eukaryota"/>
</dbReference>
<evidence type="ECO:0000256" key="1">
    <source>
        <dbReference type="SAM" id="MobiDB-lite"/>
    </source>
</evidence>
<dbReference type="Proteomes" id="UP000001811">
    <property type="component" value="Chromosome X"/>
</dbReference>
<feature type="compositionally biased region" description="Basic and acidic residues" evidence="1">
    <location>
        <begin position="452"/>
        <end position="461"/>
    </location>
</feature>
<sequence length="538" mass="57465">MSAHSKASGFSDRISLRSREQEDPGGPGTPRSRVLGLDLIPAGSGEGQGQGQNRGRGRGESGPSSLQALKRQLESESESESQLEMFQEGAAVLRDCEARPKSPTTDRQGAVGPAVQFAEACAAILEPLSVSMARGLPGVGRGATEAAAAWAPVKASISGRGGLGLSCAESLQRSAAPRPVSAFRKGRDQGHSKTRSARRRLIFTTDEQRTGTKGWLQLPSDSESSDEFWDVQPLRVSPRLERRDRTKDHSSEEPPESPIASTSHGGENFPHISVPFLTSTLQGLTKAMEMQGMGELGPSSSKKVFSGLPGKRGGSPTHPGVPAAPAGSLPQATSRKKEAKEKKPLVVCPEFVLGSAFAPWGQRASAAPGYPVTFPKIPGISLLEEPDTSFSLPWVHKQSQQGDTGKDSAARRKSQPVAADRGPDRDPDSGAQFPADKPGTPCKYVPGGEFSSGERNRRQLQDSENLEASSLSQGSVTPRGPALSNDQEPPVRPRRPARQQLPPGIEGCSRRTMLQKEVHDLREQLAVVRSLTEKFRKL</sequence>
<dbReference type="InterPro" id="IPR027822">
    <property type="entry name" value="DUF4641"/>
</dbReference>
<reference evidence="2" key="3">
    <citation type="submission" date="2025-09" db="UniProtKB">
        <authorList>
            <consortium name="Ensembl"/>
        </authorList>
    </citation>
    <scope>IDENTIFICATION</scope>
    <source>
        <strain evidence="2">Thorbecke</strain>
    </source>
</reference>
<feature type="region of interest" description="Disordered" evidence="1">
    <location>
        <begin position="1"/>
        <end position="88"/>
    </location>
</feature>
<feature type="compositionally biased region" description="Basic residues" evidence="1">
    <location>
        <begin position="192"/>
        <end position="201"/>
    </location>
</feature>
<keyword evidence="3" id="KW-1185">Reference proteome</keyword>
<name>G1TPW1_RABIT</name>